<keyword evidence="2" id="KW-1185">Reference proteome</keyword>
<evidence type="ECO:0000313" key="1">
    <source>
        <dbReference type="EMBL" id="GAB1582318.1"/>
    </source>
</evidence>
<dbReference type="PANTHER" id="PTHR41291:SF1">
    <property type="entry name" value="DNA ALKYLATION REPAIR PROTEIN"/>
    <property type="match status" value="1"/>
</dbReference>
<dbReference type="Gene3D" id="1.25.10.90">
    <property type="match status" value="1"/>
</dbReference>
<dbReference type="RefSeq" id="WP_407864971.1">
    <property type="nucleotide sequence ID" value="NZ_BAAFZP010000001.1"/>
</dbReference>
<dbReference type="InterPro" id="IPR016024">
    <property type="entry name" value="ARM-type_fold"/>
</dbReference>
<dbReference type="Pfam" id="PF08713">
    <property type="entry name" value="DNA_alkylation"/>
    <property type="match status" value="1"/>
</dbReference>
<organism evidence="1 2">
    <name type="scientific">Phyllobacterium phragmitis</name>
    <dbReference type="NCBI Taxonomy" id="2670329"/>
    <lineage>
        <taxon>Bacteria</taxon>
        <taxon>Pseudomonadati</taxon>
        <taxon>Pseudomonadota</taxon>
        <taxon>Alphaproteobacteria</taxon>
        <taxon>Hyphomicrobiales</taxon>
        <taxon>Phyllobacteriaceae</taxon>
        <taxon>Phyllobacterium</taxon>
    </lineage>
</organism>
<gene>
    <name evidence="1" type="ORF">PPNSA23_22610</name>
</gene>
<dbReference type="EMBL" id="BAAFZP010000001">
    <property type="protein sequence ID" value="GAB1582318.1"/>
    <property type="molecule type" value="Genomic_DNA"/>
</dbReference>
<dbReference type="PANTHER" id="PTHR41291">
    <property type="entry name" value="DNA ALKYLATION REPAIR PROTEIN"/>
    <property type="match status" value="1"/>
</dbReference>
<dbReference type="CDD" id="cd06561">
    <property type="entry name" value="AlkD_like"/>
    <property type="match status" value="1"/>
</dbReference>
<accession>A0ABQ0H064</accession>
<dbReference type="InterPro" id="IPR014825">
    <property type="entry name" value="DNA_alkylation"/>
</dbReference>
<protein>
    <submittedName>
        <fullName evidence="1">DNA alkylation repair protein</fullName>
    </submittedName>
</protein>
<sequence>MISRSFSAGELIAYLKTLRSEDNIAGMRRFGIVAEAALGISNPDLQKIASLAKRDHERALELWRSGIREARMLALYTAEPARLTVAQAWAWAQDFNSWEIVDAAADLFVKARLERELIPAFAADEREFVRRTAFSMIAGAAVHLKNEPDATILAWLPLIEAHATDPRNFVRKAVNWALRSIGKRNLTCHAQALALARQLAERDDRTALRIGRDAVKELESPKVLERLAAKAKA</sequence>
<dbReference type="SUPFAM" id="SSF48371">
    <property type="entry name" value="ARM repeat"/>
    <property type="match status" value="1"/>
</dbReference>
<reference evidence="1 2" key="1">
    <citation type="submission" date="2024-10" db="EMBL/GenBank/DDBJ databases">
        <title>Isolation, draft genome sequencing and identification of Phyllobacterium sp. NSA23, isolated from leaf soil.</title>
        <authorList>
            <person name="Akita H."/>
        </authorList>
    </citation>
    <scope>NUCLEOTIDE SEQUENCE [LARGE SCALE GENOMIC DNA]</scope>
    <source>
        <strain evidence="1 2">NSA23</strain>
    </source>
</reference>
<comment type="caution">
    <text evidence="1">The sequence shown here is derived from an EMBL/GenBank/DDBJ whole genome shotgun (WGS) entry which is preliminary data.</text>
</comment>
<proteinExistence type="predicted"/>
<name>A0ABQ0H064_9HYPH</name>
<evidence type="ECO:0000313" key="2">
    <source>
        <dbReference type="Proteomes" id="UP001628091"/>
    </source>
</evidence>
<dbReference type="Proteomes" id="UP001628091">
    <property type="component" value="Unassembled WGS sequence"/>
</dbReference>